<dbReference type="Pfam" id="PF00005">
    <property type="entry name" value="ABC_tran"/>
    <property type="match status" value="1"/>
</dbReference>
<keyword evidence="2" id="KW-0813">Transport</keyword>
<dbReference type="RefSeq" id="WP_090483461.1">
    <property type="nucleotide sequence ID" value="NZ_FOUO01000002.1"/>
</dbReference>
<organism evidence="7 8">
    <name type="scientific">Ectothiorhodospira mobilis</name>
    <dbReference type="NCBI Taxonomy" id="195064"/>
    <lineage>
        <taxon>Bacteria</taxon>
        <taxon>Pseudomonadati</taxon>
        <taxon>Pseudomonadota</taxon>
        <taxon>Gammaproteobacteria</taxon>
        <taxon>Chromatiales</taxon>
        <taxon>Ectothiorhodospiraceae</taxon>
        <taxon>Ectothiorhodospira</taxon>
    </lineage>
</organism>
<evidence type="ECO:0000313" key="7">
    <source>
        <dbReference type="EMBL" id="SFM28720.1"/>
    </source>
</evidence>
<sequence length="276" mass="30215">MSDLQTEFRCPFEDSPSDAPDLLTLEGVTRIFPGGQGVKGVDLVVRRGEVVGICGASGCGKSTLLRLVAGREHPDEGGIRRDYHRLGMVFQEPNLLPWLTALRNVELVLSRRDRVRALEALHAVGLEGAEAQYPARLSGGMRQRVGIARALAMEPDLLLMDEPFSSLDYFTRTDLLELVRTRVRALDLGVIFVSHDVREVAHLCDRVLVMGRTPGRTLAELRNPASGKQGRRPPGLVARFEERVLEAIRGGHPSAACPASSESCPSLRTPPEETLP</sequence>
<dbReference type="AlphaFoldDB" id="A0A1I4PML1"/>
<dbReference type="SMART" id="SM00382">
    <property type="entry name" value="AAA"/>
    <property type="match status" value="1"/>
</dbReference>
<evidence type="ECO:0000256" key="1">
    <source>
        <dbReference type="ARBA" id="ARBA00005417"/>
    </source>
</evidence>
<protein>
    <submittedName>
        <fullName evidence="7">NitT/TauT family transport system ATP-binding protein/sulfonate transport system ATP-binding protein</fullName>
    </submittedName>
</protein>
<dbReference type="Gene3D" id="3.40.50.300">
    <property type="entry name" value="P-loop containing nucleotide triphosphate hydrolases"/>
    <property type="match status" value="1"/>
</dbReference>
<feature type="domain" description="ABC transporter" evidence="6">
    <location>
        <begin position="23"/>
        <end position="237"/>
    </location>
</feature>
<evidence type="ECO:0000256" key="2">
    <source>
        <dbReference type="ARBA" id="ARBA00022448"/>
    </source>
</evidence>
<keyword evidence="3" id="KW-0547">Nucleotide-binding</keyword>
<dbReference type="InterPro" id="IPR003439">
    <property type="entry name" value="ABC_transporter-like_ATP-bd"/>
</dbReference>
<evidence type="ECO:0000256" key="3">
    <source>
        <dbReference type="ARBA" id="ARBA00022741"/>
    </source>
</evidence>
<dbReference type="GO" id="GO:0005524">
    <property type="term" value="F:ATP binding"/>
    <property type="evidence" value="ECO:0007669"/>
    <property type="project" value="UniProtKB-KW"/>
</dbReference>
<keyword evidence="4 7" id="KW-0067">ATP-binding</keyword>
<dbReference type="PANTHER" id="PTHR42788">
    <property type="entry name" value="TAURINE IMPORT ATP-BINDING PROTEIN-RELATED"/>
    <property type="match status" value="1"/>
</dbReference>
<dbReference type="Proteomes" id="UP000199556">
    <property type="component" value="Unassembled WGS sequence"/>
</dbReference>
<gene>
    <name evidence="7" type="ORF">SAMN05421721_10235</name>
</gene>
<dbReference type="STRING" id="195064.SAMN05421721_10235"/>
<evidence type="ECO:0000256" key="4">
    <source>
        <dbReference type="ARBA" id="ARBA00022840"/>
    </source>
</evidence>
<feature type="region of interest" description="Disordered" evidence="5">
    <location>
        <begin position="251"/>
        <end position="276"/>
    </location>
</feature>
<dbReference type="EMBL" id="FOUO01000002">
    <property type="protein sequence ID" value="SFM28720.1"/>
    <property type="molecule type" value="Genomic_DNA"/>
</dbReference>
<dbReference type="SUPFAM" id="SSF52540">
    <property type="entry name" value="P-loop containing nucleoside triphosphate hydrolases"/>
    <property type="match status" value="1"/>
</dbReference>
<proteinExistence type="inferred from homology"/>
<dbReference type="PROSITE" id="PS50893">
    <property type="entry name" value="ABC_TRANSPORTER_2"/>
    <property type="match status" value="1"/>
</dbReference>
<reference evidence="7 8" key="1">
    <citation type="submission" date="2016-10" db="EMBL/GenBank/DDBJ databases">
        <authorList>
            <person name="de Groot N.N."/>
        </authorList>
    </citation>
    <scope>NUCLEOTIDE SEQUENCE [LARGE SCALE GENOMIC DNA]</scope>
    <source>
        <strain evidence="7 8">DSM 4180</strain>
    </source>
</reference>
<dbReference type="InterPro" id="IPR003593">
    <property type="entry name" value="AAA+_ATPase"/>
</dbReference>
<dbReference type="InterPro" id="IPR017871">
    <property type="entry name" value="ABC_transporter-like_CS"/>
</dbReference>
<keyword evidence="8" id="KW-1185">Reference proteome</keyword>
<feature type="compositionally biased region" description="Low complexity" evidence="5">
    <location>
        <begin position="253"/>
        <end position="266"/>
    </location>
</feature>
<dbReference type="GO" id="GO:0016887">
    <property type="term" value="F:ATP hydrolysis activity"/>
    <property type="evidence" value="ECO:0007669"/>
    <property type="project" value="InterPro"/>
</dbReference>
<accession>A0A1I4PML1</accession>
<dbReference type="InterPro" id="IPR027417">
    <property type="entry name" value="P-loop_NTPase"/>
</dbReference>
<dbReference type="OrthoDB" id="9802264at2"/>
<comment type="similarity">
    <text evidence="1">Belongs to the ABC transporter superfamily.</text>
</comment>
<name>A0A1I4PML1_ECTMO</name>
<dbReference type="PANTHER" id="PTHR42788:SF19">
    <property type="entry name" value="ALIPHATIC SULFONATES IMPORT ATP-BINDING PROTEIN SSUB 2"/>
    <property type="match status" value="1"/>
</dbReference>
<evidence type="ECO:0000313" key="8">
    <source>
        <dbReference type="Proteomes" id="UP000199556"/>
    </source>
</evidence>
<evidence type="ECO:0000259" key="6">
    <source>
        <dbReference type="PROSITE" id="PS50893"/>
    </source>
</evidence>
<evidence type="ECO:0000256" key="5">
    <source>
        <dbReference type="SAM" id="MobiDB-lite"/>
    </source>
</evidence>
<dbReference type="InterPro" id="IPR050166">
    <property type="entry name" value="ABC_transporter_ATP-bind"/>
</dbReference>
<dbReference type="PROSITE" id="PS00211">
    <property type="entry name" value="ABC_TRANSPORTER_1"/>
    <property type="match status" value="1"/>
</dbReference>